<name>A0ABT0BPT1_9SPHN</name>
<dbReference type="SUPFAM" id="SSF160544">
    <property type="entry name" value="EscU C-terminal domain-like"/>
    <property type="match status" value="1"/>
</dbReference>
<feature type="region of interest" description="Disordered" evidence="2">
    <location>
        <begin position="223"/>
        <end position="247"/>
    </location>
</feature>
<feature type="transmembrane region" description="Helical" evidence="3">
    <location>
        <begin position="194"/>
        <end position="213"/>
    </location>
</feature>
<gene>
    <name evidence="4" type="ORF">MTR66_09125</name>
</gene>
<organism evidence="4 5">
    <name type="scientific">Novosphingobium beihaiensis</name>
    <dbReference type="NCBI Taxonomy" id="2930389"/>
    <lineage>
        <taxon>Bacteria</taxon>
        <taxon>Pseudomonadati</taxon>
        <taxon>Pseudomonadota</taxon>
        <taxon>Alphaproteobacteria</taxon>
        <taxon>Sphingomonadales</taxon>
        <taxon>Sphingomonadaceae</taxon>
        <taxon>Novosphingobium</taxon>
    </lineage>
</organism>
<dbReference type="InterPro" id="IPR029025">
    <property type="entry name" value="T3SS_substrate_exporter_C"/>
</dbReference>
<keyword evidence="3" id="KW-1133">Transmembrane helix</keyword>
<evidence type="ECO:0000256" key="2">
    <source>
        <dbReference type="SAM" id="MobiDB-lite"/>
    </source>
</evidence>
<feature type="compositionally biased region" description="Basic and acidic residues" evidence="2">
    <location>
        <begin position="223"/>
        <end position="241"/>
    </location>
</feature>
<comment type="caution">
    <text evidence="4">The sequence shown here is derived from an EMBL/GenBank/DDBJ whole genome shotgun (WGS) entry which is preliminary data.</text>
</comment>
<keyword evidence="3" id="KW-0812">Transmembrane</keyword>
<dbReference type="EMBL" id="JALHLG010000009">
    <property type="protein sequence ID" value="MCJ2186975.1"/>
    <property type="molecule type" value="Genomic_DNA"/>
</dbReference>
<feature type="transmembrane region" description="Helical" evidence="3">
    <location>
        <begin position="90"/>
        <end position="111"/>
    </location>
</feature>
<dbReference type="RefSeq" id="WP_243919979.1">
    <property type="nucleotide sequence ID" value="NZ_JALHLG010000009.1"/>
</dbReference>
<dbReference type="PANTHER" id="PTHR30531:SF12">
    <property type="entry name" value="FLAGELLAR BIOSYNTHETIC PROTEIN FLHB"/>
    <property type="match status" value="1"/>
</dbReference>
<dbReference type="InterPro" id="IPR006135">
    <property type="entry name" value="T3SS_substrate_exporter"/>
</dbReference>
<evidence type="ECO:0000313" key="4">
    <source>
        <dbReference type="EMBL" id="MCJ2186975.1"/>
    </source>
</evidence>
<sequence length="361" mass="40257">MEGQEQDRSEEATPFKLRKAREKGQVARGMDLGFLGSLTAFAAFGLMFGAMFFHRLALVCAKVMSIGIASASSGDGRQTLVLIGQSYHSVIEPLLVLGSIVAVVLILLELLQLRGFIFTAEPLKPDFTRLNPAKGLKRLFSLRMLKEAAKNTVKMAIYTGATAALLITVVKDLGPAVTSAPTLANAMGSAGRELLFLFMALAAFFAVIDQIIVRREFGKQMRMSRRELKRETKDREGEPRQKQKRRKLHSEFIKNAQGMGPLEGTDFLITNPEHFAVALQYQPEENDTPMVRAKGRNQFAQVLKRRAHLLAIPIYPNPPLARVLYSACDRGQPIPVEHFEDVAKLYHHHFGRMAAKRQEKT</sequence>
<evidence type="ECO:0000256" key="3">
    <source>
        <dbReference type="SAM" id="Phobius"/>
    </source>
</evidence>
<accession>A0ABT0BPT1</accession>
<protein>
    <submittedName>
        <fullName evidence="4">EscU/YscU/HrcU family type III secretion system export apparatus switch protein</fullName>
    </submittedName>
</protein>
<feature type="transmembrane region" description="Helical" evidence="3">
    <location>
        <begin position="32"/>
        <end position="53"/>
    </location>
</feature>
<dbReference type="Pfam" id="PF01312">
    <property type="entry name" value="Bac_export_2"/>
    <property type="match status" value="1"/>
</dbReference>
<evidence type="ECO:0000256" key="1">
    <source>
        <dbReference type="ARBA" id="ARBA00010690"/>
    </source>
</evidence>
<evidence type="ECO:0000313" key="5">
    <source>
        <dbReference type="Proteomes" id="UP001202281"/>
    </source>
</evidence>
<keyword evidence="5" id="KW-1185">Reference proteome</keyword>
<comment type="similarity">
    <text evidence="1">Belongs to the type III secretion exporter family.</text>
</comment>
<dbReference type="PRINTS" id="PR00950">
    <property type="entry name" value="TYPE3IMSPROT"/>
</dbReference>
<dbReference type="Gene3D" id="3.40.1690.10">
    <property type="entry name" value="secretion proteins EscU"/>
    <property type="match status" value="1"/>
</dbReference>
<reference evidence="4 5" key="1">
    <citation type="submission" date="2022-04" db="EMBL/GenBank/DDBJ databases">
        <title>Identification of a novel bacterium isolated from mangrove sediments.</title>
        <authorList>
            <person name="Pan X."/>
        </authorList>
    </citation>
    <scope>NUCLEOTIDE SEQUENCE [LARGE SCALE GENOMIC DNA]</scope>
    <source>
        <strain evidence="4 5">B2638</strain>
    </source>
</reference>
<proteinExistence type="inferred from homology"/>
<dbReference type="Proteomes" id="UP001202281">
    <property type="component" value="Unassembled WGS sequence"/>
</dbReference>
<dbReference type="PANTHER" id="PTHR30531">
    <property type="entry name" value="FLAGELLAR BIOSYNTHETIC PROTEIN FLHB"/>
    <property type="match status" value="1"/>
</dbReference>
<keyword evidence="3" id="KW-0472">Membrane</keyword>